<accession>A0A0B7BF91</accession>
<gene>
    <name evidence="1" type="primary">ORF183545</name>
</gene>
<dbReference type="EMBL" id="HACG01044682">
    <property type="protein sequence ID" value="CEK91547.1"/>
    <property type="molecule type" value="Transcribed_RNA"/>
</dbReference>
<reference evidence="1" key="1">
    <citation type="submission" date="2014-12" db="EMBL/GenBank/DDBJ databases">
        <title>Insight into the proteome of Arion vulgaris.</title>
        <authorList>
            <person name="Aradska J."/>
            <person name="Bulat T."/>
            <person name="Smidak R."/>
            <person name="Sarate P."/>
            <person name="Gangsoo J."/>
            <person name="Sialana F."/>
            <person name="Bilban M."/>
            <person name="Lubec G."/>
        </authorList>
    </citation>
    <scope>NUCLEOTIDE SEQUENCE</scope>
    <source>
        <tissue evidence="1">Skin</tissue>
    </source>
</reference>
<proteinExistence type="predicted"/>
<sequence length="60" mass="6886">MRKESLEKIVATCNINWRLDRGGKPKQSGLMTRKSVSIRTDSQNRGMLRSMFVYSGLHDT</sequence>
<evidence type="ECO:0000313" key="1">
    <source>
        <dbReference type="EMBL" id="CEK91547.1"/>
    </source>
</evidence>
<organism evidence="1">
    <name type="scientific">Arion vulgaris</name>
    <dbReference type="NCBI Taxonomy" id="1028688"/>
    <lineage>
        <taxon>Eukaryota</taxon>
        <taxon>Metazoa</taxon>
        <taxon>Spiralia</taxon>
        <taxon>Lophotrochozoa</taxon>
        <taxon>Mollusca</taxon>
        <taxon>Gastropoda</taxon>
        <taxon>Heterobranchia</taxon>
        <taxon>Euthyneura</taxon>
        <taxon>Panpulmonata</taxon>
        <taxon>Eupulmonata</taxon>
        <taxon>Stylommatophora</taxon>
        <taxon>Helicina</taxon>
        <taxon>Arionoidea</taxon>
        <taxon>Arionidae</taxon>
        <taxon>Arion</taxon>
    </lineage>
</organism>
<name>A0A0B7BF91_9EUPU</name>
<dbReference type="AlphaFoldDB" id="A0A0B7BF91"/>
<protein>
    <submittedName>
        <fullName evidence="1">Uncharacterized protein</fullName>
    </submittedName>
</protein>